<dbReference type="Pfam" id="PF01554">
    <property type="entry name" value="MatE"/>
    <property type="match status" value="2"/>
</dbReference>
<evidence type="ECO:0000313" key="5">
    <source>
        <dbReference type="Proteomes" id="UP000198309"/>
    </source>
</evidence>
<feature type="transmembrane region" description="Helical" evidence="2">
    <location>
        <begin position="95"/>
        <end position="119"/>
    </location>
</feature>
<dbReference type="EMBL" id="FZPC01000016">
    <property type="protein sequence ID" value="SNT17323.1"/>
    <property type="molecule type" value="Genomic_DNA"/>
</dbReference>
<dbReference type="Proteomes" id="UP000199693">
    <property type="component" value="Unassembled WGS sequence"/>
</dbReference>
<evidence type="ECO:0000256" key="1">
    <source>
        <dbReference type="ARBA" id="ARBA00022448"/>
    </source>
</evidence>
<keyword evidence="1" id="KW-0813">Transport</keyword>
<feature type="transmembrane region" description="Helical" evidence="2">
    <location>
        <begin position="278"/>
        <end position="301"/>
    </location>
</feature>
<dbReference type="InterPro" id="IPR050222">
    <property type="entry name" value="MATE_MdtK"/>
</dbReference>
<keyword evidence="2" id="KW-0472">Membrane</keyword>
<dbReference type="GO" id="GO:0042910">
    <property type="term" value="F:xenobiotic transmembrane transporter activity"/>
    <property type="evidence" value="ECO:0007669"/>
    <property type="project" value="InterPro"/>
</dbReference>
<feature type="transmembrane region" description="Helical" evidence="2">
    <location>
        <begin position="420"/>
        <end position="442"/>
    </location>
</feature>
<feature type="transmembrane region" description="Helical" evidence="2">
    <location>
        <begin position="12"/>
        <end position="31"/>
    </location>
</feature>
<keyword evidence="5" id="KW-1185">Reference proteome</keyword>
<feature type="transmembrane region" description="Helical" evidence="2">
    <location>
        <begin position="236"/>
        <end position="266"/>
    </location>
</feature>
<dbReference type="RefSeq" id="WP_089392338.1">
    <property type="nucleotide sequence ID" value="NZ_FNEC01000013.1"/>
</dbReference>
<protein>
    <submittedName>
        <fullName evidence="3">Multidrug resistance protein, MATE family</fullName>
    </submittedName>
</protein>
<dbReference type="NCBIfam" id="TIGR00797">
    <property type="entry name" value="matE"/>
    <property type="match status" value="1"/>
</dbReference>
<dbReference type="PANTHER" id="PTHR43298">
    <property type="entry name" value="MULTIDRUG RESISTANCE PROTEIN NORM-RELATED"/>
    <property type="match status" value="1"/>
</dbReference>
<keyword evidence="2" id="KW-1133">Transmembrane helix</keyword>
<keyword evidence="2" id="KW-0812">Transmembrane</keyword>
<reference evidence="3 6" key="1">
    <citation type="submission" date="2016-10" db="EMBL/GenBank/DDBJ databases">
        <authorList>
            <person name="de Groot N.N."/>
        </authorList>
    </citation>
    <scope>NUCLEOTIDE SEQUENCE [LARGE SCALE GENOMIC DNA]</scope>
    <source>
        <strain evidence="3 6">CCM 7361</strain>
    </source>
</reference>
<proteinExistence type="predicted"/>
<name>A0A239KI77_9PSED</name>
<evidence type="ECO:0000313" key="3">
    <source>
        <dbReference type="EMBL" id="SDJ18236.1"/>
    </source>
</evidence>
<dbReference type="GO" id="GO:0015297">
    <property type="term" value="F:antiporter activity"/>
    <property type="evidence" value="ECO:0007669"/>
    <property type="project" value="InterPro"/>
</dbReference>
<dbReference type="InterPro" id="IPR002528">
    <property type="entry name" value="MATE_fam"/>
</dbReference>
<evidence type="ECO:0000313" key="6">
    <source>
        <dbReference type="Proteomes" id="UP000199693"/>
    </source>
</evidence>
<dbReference type="EMBL" id="FNEC01000013">
    <property type="protein sequence ID" value="SDJ18236.1"/>
    <property type="molecule type" value="Genomic_DNA"/>
</dbReference>
<organism evidence="3 6">
    <name type="scientific">Pseudomonas delhiensis</name>
    <dbReference type="NCBI Taxonomy" id="366289"/>
    <lineage>
        <taxon>Bacteria</taxon>
        <taxon>Pseudomonadati</taxon>
        <taxon>Pseudomonadota</taxon>
        <taxon>Gammaproteobacteria</taxon>
        <taxon>Pseudomonadales</taxon>
        <taxon>Pseudomonadaceae</taxon>
        <taxon>Pseudomonas</taxon>
    </lineage>
</organism>
<dbReference type="Proteomes" id="UP000198309">
    <property type="component" value="Unassembled WGS sequence"/>
</dbReference>
<reference evidence="4 5" key="2">
    <citation type="submission" date="2017-06" db="EMBL/GenBank/DDBJ databases">
        <authorList>
            <person name="Varghese N."/>
            <person name="Submissions S."/>
        </authorList>
    </citation>
    <scope>NUCLEOTIDE SEQUENCE [LARGE SCALE GENOMIC DNA]</scope>
    <source>
        <strain evidence="4 5">RLD-1</strain>
    </source>
</reference>
<gene>
    <name evidence="3" type="ORF">SAMN05216189_1013141</name>
    <name evidence="4" type="ORF">SAMN06295949_1167</name>
</gene>
<sequence length="460" mass="49235">MTHARPFDQTRKLLNLAIPIGVIEVVGHFLVLTDLIVVGRLGALEFAAVGLAITFFWVFVVVGISVISVVGVLVAEKCAGSVQENEVGRYGAQGFWVCIMMIVLIAPVIGFMSNLLALTGLQRELLPIIEAYTHAIVWALPPALLFAWLRSLLIGLEVSAPITGIALMAVPANLALSIIFVFGFGPLPRHGVAGAGYATALVNLAMFVALAVYVYRWMPGIHAALMANILKMERRILVHILRVGGGQGVIALLENGMFAVVAILVGSLSVEALAAHNMVYAVLELGILVVLGFGEGTMIRVAKNIGLKNYSIAYRVCGIALAFSFVIAAFISSGLIFSPDLVSAIFLSEDGNVNADDVDIVLGTFVVAASLSLFFDAAQTVLYHAVRATRDEYIPVLIAFFGYWIVGLGCGYLFGFTLDLGIAGIWIGLAIGLCAITVLMGLRLRYRFRYLQNNASGPLY</sequence>
<feature type="transmembrane region" description="Helical" evidence="2">
    <location>
        <begin position="195"/>
        <end position="215"/>
    </location>
</feature>
<feature type="transmembrane region" description="Helical" evidence="2">
    <location>
        <begin position="131"/>
        <end position="149"/>
    </location>
</feature>
<dbReference type="AlphaFoldDB" id="A0A239KI77"/>
<evidence type="ECO:0000256" key="2">
    <source>
        <dbReference type="SAM" id="Phobius"/>
    </source>
</evidence>
<accession>A0A239KI77</accession>
<feature type="transmembrane region" description="Helical" evidence="2">
    <location>
        <begin position="360"/>
        <end position="386"/>
    </location>
</feature>
<dbReference type="GO" id="GO:0005886">
    <property type="term" value="C:plasma membrane"/>
    <property type="evidence" value="ECO:0007669"/>
    <property type="project" value="TreeGrafter"/>
</dbReference>
<feature type="transmembrane region" description="Helical" evidence="2">
    <location>
        <begin position="313"/>
        <end position="337"/>
    </location>
</feature>
<feature type="transmembrane region" description="Helical" evidence="2">
    <location>
        <begin position="161"/>
        <end position="183"/>
    </location>
</feature>
<dbReference type="PANTHER" id="PTHR43298:SF2">
    <property type="entry name" value="FMN_FAD EXPORTER YEEO-RELATED"/>
    <property type="match status" value="1"/>
</dbReference>
<feature type="transmembrane region" description="Helical" evidence="2">
    <location>
        <begin position="393"/>
        <end position="414"/>
    </location>
</feature>
<evidence type="ECO:0000313" key="4">
    <source>
        <dbReference type="EMBL" id="SNT17323.1"/>
    </source>
</evidence>
<feature type="transmembrane region" description="Helical" evidence="2">
    <location>
        <begin position="51"/>
        <end position="74"/>
    </location>
</feature>